<dbReference type="Proteomes" id="UP000751190">
    <property type="component" value="Unassembled WGS sequence"/>
</dbReference>
<dbReference type="InterPro" id="IPR002048">
    <property type="entry name" value="EF_hand_dom"/>
</dbReference>
<feature type="region of interest" description="Disordered" evidence="1">
    <location>
        <begin position="82"/>
        <end position="102"/>
    </location>
</feature>
<comment type="caution">
    <text evidence="3">The sequence shown here is derived from an EMBL/GenBank/DDBJ whole genome shotgun (WGS) entry which is preliminary data.</text>
</comment>
<feature type="domain" description="EF-hand" evidence="2">
    <location>
        <begin position="1072"/>
        <end position="1107"/>
    </location>
</feature>
<evidence type="ECO:0000313" key="4">
    <source>
        <dbReference type="Proteomes" id="UP000751190"/>
    </source>
</evidence>
<dbReference type="PROSITE" id="PS00018">
    <property type="entry name" value="EF_HAND_1"/>
    <property type="match status" value="1"/>
</dbReference>
<organism evidence="3 4">
    <name type="scientific">Diacronema lutheri</name>
    <name type="common">Unicellular marine alga</name>
    <name type="synonym">Monochrysis lutheri</name>
    <dbReference type="NCBI Taxonomy" id="2081491"/>
    <lineage>
        <taxon>Eukaryota</taxon>
        <taxon>Haptista</taxon>
        <taxon>Haptophyta</taxon>
        <taxon>Pavlovophyceae</taxon>
        <taxon>Pavlovales</taxon>
        <taxon>Pavlovaceae</taxon>
        <taxon>Diacronema</taxon>
    </lineage>
</organism>
<dbReference type="PANTHER" id="PTHR34894">
    <property type="entry name" value="SAM-DEPENDENT METHYLTRANSFERASE RSMI, CONSERVED SITE"/>
    <property type="match status" value="1"/>
</dbReference>
<dbReference type="InterPro" id="IPR018247">
    <property type="entry name" value="EF_Hand_1_Ca_BS"/>
</dbReference>
<accession>A0A8J5XEI4</accession>
<dbReference type="AlphaFoldDB" id="A0A8J5XEI4"/>
<protein>
    <recommendedName>
        <fullName evidence="2">EF-hand domain-containing protein</fullName>
    </recommendedName>
</protein>
<feature type="region of interest" description="Disordered" evidence="1">
    <location>
        <begin position="272"/>
        <end position="315"/>
    </location>
</feature>
<feature type="compositionally biased region" description="Low complexity" evidence="1">
    <location>
        <begin position="501"/>
        <end position="515"/>
    </location>
</feature>
<evidence type="ECO:0000259" key="2">
    <source>
        <dbReference type="PROSITE" id="PS50222"/>
    </source>
</evidence>
<feature type="compositionally biased region" description="Pro residues" evidence="1">
    <location>
        <begin position="298"/>
        <end position="310"/>
    </location>
</feature>
<dbReference type="PROSITE" id="PS50222">
    <property type="entry name" value="EF_HAND_2"/>
    <property type="match status" value="1"/>
</dbReference>
<evidence type="ECO:0000313" key="3">
    <source>
        <dbReference type="EMBL" id="KAG8459302.1"/>
    </source>
</evidence>
<feature type="compositionally biased region" description="Low complexity" evidence="1">
    <location>
        <begin position="749"/>
        <end position="775"/>
    </location>
</feature>
<proteinExistence type="predicted"/>
<evidence type="ECO:0000256" key="1">
    <source>
        <dbReference type="SAM" id="MobiDB-lite"/>
    </source>
</evidence>
<name>A0A8J5XEI4_DIALT</name>
<dbReference type="GO" id="GO:0005509">
    <property type="term" value="F:calcium ion binding"/>
    <property type="evidence" value="ECO:0007669"/>
    <property type="project" value="InterPro"/>
</dbReference>
<gene>
    <name evidence="3" type="ORF">KFE25_014147</name>
</gene>
<feature type="region of interest" description="Disordered" evidence="1">
    <location>
        <begin position="740"/>
        <end position="779"/>
    </location>
</feature>
<feature type="compositionally biased region" description="Gly residues" evidence="1">
    <location>
        <begin position="481"/>
        <end position="500"/>
    </location>
</feature>
<reference evidence="3" key="1">
    <citation type="submission" date="2021-05" db="EMBL/GenBank/DDBJ databases">
        <title>The genome of the haptophyte Pavlova lutheri (Diacronema luteri, Pavlovales) - a model for lipid biosynthesis in eukaryotic algae.</title>
        <authorList>
            <person name="Hulatt C.J."/>
            <person name="Posewitz M.C."/>
        </authorList>
    </citation>
    <scope>NUCLEOTIDE SEQUENCE</scope>
    <source>
        <strain evidence="3">NIVA-4/92</strain>
    </source>
</reference>
<dbReference type="PANTHER" id="PTHR34894:SF5">
    <property type="entry name" value="EF-HAND DOMAIN-CONTAINING PROTEIN"/>
    <property type="match status" value="1"/>
</dbReference>
<feature type="region of interest" description="Disordered" evidence="1">
    <location>
        <begin position="472"/>
        <end position="515"/>
    </location>
</feature>
<keyword evidence="4" id="KW-1185">Reference proteome</keyword>
<sequence length="1174" mass="119789">MRSGARGAGAGVGGAAALLESAQREAKVVASLNSELLLARAFRPTANAFPGAPLLPSGASIAAAAEAAAAAAAASAVGRAPLGGGRPPHAQPGMAAVDRRHETESDAVSVRVRDLLAEWQTRYDAESGSFASLAAYKEFKMRQAFVITSALGLPNRFRTAVSIDCFDKASNVFGRYAGLLEDLRSELLRSIFANWSEAADAELRAQGATAYATLVPYYALAQQLAREKDELRAQLVTQRKRTAARRQLRLDAMIDRAVGSLREQLEGALRAEAGAPAAADGAGGADGRAPTDGRARRPPLPPAGAGPPPASGGRFGTVAFQASAAGALKRYDGAEEQVRGALGALSARFEDVATAAKAAIHALHTQIAEREAADAAVPAAARAVLAFGEVDSPEQPRVLRGLVRSYGAAALGGLESSERVQMVAELCAVLPSTELSAALFEALQPCSAVDRVNFLAAFLRSLPDAEVAAARARSSEMGRTRAGGAGGGDGSDGGGDGGEAGAARDAPAPGASARAPLGAGRLRAALRRAARRPDFVGLFTEGKLAGAAARTGVAPAVAGAAAPASAAAAAPPDGADSASVGDGLALEQLAAALLAQKDESRLAVVRLLFSTGPTVDEVAFLSGVLHGGRLAGQLADAGGEAASSAPAAAQSAAGTPLSEPLMAGALERRGFSLRQPFPAMAAEVGLDGDTELASGGAGIRPQEHAFALFQLAEAQAEVSRLRELLLVGARDGAQAIAAAQLPDERARDSAAAPASDATSAHRPSPRTTAPLATVGTPPPPGAGVGAPRVAAGSACSGGGVGTSAGVSARVRLGGSEANMLAQLTEMLRESPSALLEGPNAAQLMPVAFVLEHIANVYTHLCVAADKQKRAETQTTAHAAAAALGAAGARATAAGARAASPDGADLSGARGGVSESVRPDWLLRQLWGFYLMTYGLKSIARRQVCALIANVKAHASRSARVRAFAALLGCAHGGEPAPAPAPAAKVRFFLAWLPASVGLDRLRFALEGEPCLVPLLDLTRAASSLPLSPAIADAVHEHFEPIMTDPARGFTYRLELDVFLAFACDLWEREHAANRRALAQHWQTADANGDGIIAADEFVALVRRIAPAVAESHAMKLYHATIDESARLLGTAEGDNLQLDAFLSVAASYELRAASLDTQPGDADADDAETHDNGY</sequence>
<dbReference type="EMBL" id="JAGTXO010000042">
    <property type="protein sequence ID" value="KAG8459302.1"/>
    <property type="molecule type" value="Genomic_DNA"/>
</dbReference>